<dbReference type="InterPro" id="IPR040884">
    <property type="entry name" value="SLATT_1"/>
</dbReference>
<organism evidence="1 2">
    <name type="scientific">Streptomyces xinghaiensis</name>
    <dbReference type="NCBI Taxonomy" id="1038928"/>
    <lineage>
        <taxon>Bacteria</taxon>
        <taxon>Bacillati</taxon>
        <taxon>Actinomycetota</taxon>
        <taxon>Actinomycetes</taxon>
        <taxon>Kitasatosporales</taxon>
        <taxon>Streptomycetaceae</taxon>
        <taxon>Streptomyces</taxon>
    </lineage>
</organism>
<keyword evidence="2" id="KW-1185">Reference proteome</keyword>
<evidence type="ECO:0000313" key="1">
    <source>
        <dbReference type="EMBL" id="RKM96013.1"/>
    </source>
</evidence>
<name>A0A3R7ETL0_9ACTN</name>
<dbReference type="NCBIfam" id="NF033634">
    <property type="entry name" value="SLATT_1"/>
    <property type="match status" value="1"/>
</dbReference>
<dbReference type="AlphaFoldDB" id="A0A3R7ETL0"/>
<comment type="caution">
    <text evidence="1">The sequence shown here is derived from an EMBL/GenBank/DDBJ whole genome shotgun (WGS) entry which is preliminary data.</text>
</comment>
<accession>A0A3R7ETL0</accession>
<proteinExistence type="predicted"/>
<reference evidence="1 2" key="1">
    <citation type="journal article" date="2014" name="Genome Announc.">
        <title>Draft Genome Sequence of Streptomyces fradiae ATCC 19609, a Strain Highly Sensitive to Antibiotics.</title>
        <authorList>
            <person name="Bekker O.B."/>
            <person name="Klimina K.M."/>
            <person name="Vatlin A.A."/>
            <person name="Zakharevich N.V."/>
            <person name="Kasianov A.S."/>
            <person name="Danilenko V.N."/>
        </authorList>
    </citation>
    <scope>NUCLEOTIDE SEQUENCE [LARGE SCALE GENOMIC DNA]</scope>
    <source>
        <strain evidence="1 2">ATCC 19609</strain>
    </source>
</reference>
<dbReference type="NCBIfam" id="NF033610">
    <property type="entry name" value="SLATT_3"/>
    <property type="match status" value="1"/>
</dbReference>
<dbReference type="Proteomes" id="UP000028058">
    <property type="component" value="Unassembled WGS sequence"/>
</dbReference>
<gene>
    <name evidence="1" type="ORF">SFRA_013575</name>
</gene>
<evidence type="ECO:0000313" key="2">
    <source>
        <dbReference type="Proteomes" id="UP000028058"/>
    </source>
</evidence>
<sequence length="298" mass="33369">MSVTAQNVALQEADFPGLYQAADSASLRGQRHFMRAVKWRLLSVLLAAAFGLLTTYSHYYAIASALAFLSALLIELYILKEKPERVWYDGRALAESAKSLTWRYAVGAAPYQIGSATEDAAERFRQQIRELLRDAPQTGITATDAPVVSKAVRRLRSSPLCERRRAYLQGRIIDQQCWYAKKAEFNRIRALRWRLVLLGVELAGFLAAMIHVSQVINIDLAGVAAALIGAGAAWLTTKQHESLAHAYSFTSNELSIIRDRLEGMDHEDEDLWSTEIGDAEEAISREHTMWRASRSSVR</sequence>
<dbReference type="EMBL" id="JNAD02000005">
    <property type="protein sequence ID" value="RKM96013.1"/>
    <property type="molecule type" value="Genomic_DNA"/>
</dbReference>
<dbReference type="InterPro" id="IPR041116">
    <property type="entry name" value="SLATT_3"/>
</dbReference>
<protein>
    <submittedName>
        <fullName evidence="1">DUF4231 domain-containing protein</fullName>
    </submittedName>
</protein>
<dbReference type="Pfam" id="PF18181">
    <property type="entry name" value="SLATT_1"/>
    <property type="match status" value="1"/>
</dbReference>
<dbReference type="Pfam" id="PF18184">
    <property type="entry name" value="SLATT_3"/>
    <property type="match status" value="1"/>
</dbReference>